<dbReference type="PROSITE" id="PS50068">
    <property type="entry name" value="LDLRA_2"/>
    <property type="match status" value="1"/>
</dbReference>
<keyword evidence="3" id="KW-1133">Transmembrane helix</keyword>
<gene>
    <name evidence="5" type="ORF">FSP39_002905</name>
</gene>
<evidence type="ECO:0000256" key="2">
    <source>
        <dbReference type="PROSITE-ProRule" id="PRU00124"/>
    </source>
</evidence>
<keyword evidence="3" id="KW-0472">Membrane</keyword>
<dbReference type="CDD" id="cd00112">
    <property type="entry name" value="LDLa"/>
    <property type="match status" value="1"/>
</dbReference>
<keyword evidence="3" id="KW-0812">Transmembrane</keyword>
<comment type="caution">
    <text evidence="2">Lacks conserved residue(s) required for the propagation of feature annotation.</text>
</comment>
<feature type="transmembrane region" description="Helical" evidence="3">
    <location>
        <begin position="173"/>
        <end position="196"/>
    </location>
</feature>
<keyword evidence="6" id="KW-1185">Reference proteome</keyword>
<dbReference type="Gene3D" id="4.10.400.10">
    <property type="entry name" value="Low-density Lipoprotein Receptor"/>
    <property type="match status" value="1"/>
</dbReference>
<dbReference type="SUPFAM" id="SSF57424">
    <property type="entry name" value="LDL receptor-like module"/>
    <property type="match status" value="1"/>
</dbReference>
<evidence type="ECO:0000313" key="6">
    <source>
        <dbReference type="Proteomes" id="UP001186944"/>
    </source>
</evidence>
<feature type="disulfide bond" evidence="2">
    <location>
        <begin position="134"/>
        <end position="146"/>
    </location>
</feature>
<feature type="domain" description="CUB" evidence="4">
    <location>
        <begin position="5"/>
        <end position="129"/>
    </location>
</feature>
<reference evidence="5" key="1">
    <citation type="submission" date="2019-08" db="EMBL/GenBank/DDBJ databases">
        <title>The improved chromosome-level genome for the pearl oyster Pinctada fucata martensii using PacBio sequencing and Hi-C.</title>
        <authorList>
            <person name="Zheng Z."/>
        </authorList>
    </citation>
    <scope>NUCLEOTIDE SEQUENCE</scope>
    <source>
        <strain evidence="5">ZZ-2019</strain>
        <tissue evidence="5">Adductor muscle</tissue>
    </source>
</reference>
<dbReference type="Pfam" id="PF00431">
    <property type="entry name" value="CUB"/>
    <property type="match status" value="1"/>
</dbReference>
<dbReference type="InterPro" id="IPR002172">
    <property type="entry name" value="LDrepeatLR_classA_rpt"/>
</dbReference>
<organism evidence="5 6">
    <name type="scientific">Pinctada imbricata</name>
    <name type="common">Atlantic pearl-oyster</name>
    <name type="synonym">Pinctada martensii</name>
    <dbReference type="NCBI Taxonomy" id="66713"/>
    <lineage>
        <taxon>Eukaryota</taxon>
        <taxon>Metazoa</taxon>
        <taxon>Spiralia</taxon>
        <taxon>Lophotrochozoa</taxon>
        <taxon>Mollusca</taxon>
        <taxon>Bivalvia</taxon>
        <taxon>Autobranchia</taxon>
        <taxon>Pteriomorphia</taxon>
        <taxon>Pterioida</taxon>
        <taxon>Pterioidea</taxon>
        <taxon>Pteriidae</taxon>
        <taxon>Pinctada</taxon>
    </lineage>
</organism>
<protein>
    <recommendedName>
        <fullName evidence="4">CUB domain-containing protein</fullName>
    </recommendedName>
</protein>
<dbReference type="InterPro" id="IPR042333">
    <property type="entry name" value="LRAD2/Mig-13-like"/>
</dbReference>
<feature type="disulfide bond" evidence="2">
    <location>
        <begin position="141"/>
        <end position="159"/>
    </location>
</feature>
<proteinExistence type="predicted"/>
<name>A0AA89BWQ4_PINIB</name>
<dbReference type="InterPro" id="IPR000859">
    <property type="entry name" value="CUB_dom"/>
</dbReference>
<sequence>MEEGCNSLINLGTTNDEAIQLKLTRNSIYSRNIDCTVAIQPPPGKNLVVKFNNMDIQQLQTGQCADILLAIDGIDRTSARYLAGAPQQICGRNLIGSSFVTSQGYLILRFRSGVTNQASRGFDATIAAFKQGPCSSNEYSCNNGRCIHGDLRCSGYDLCGDGTNPCLLTGEAITGLAVGGSILVIIIIALIVFCMCRHRRKTNFSEKAHEQRRADYEPTVVRGESIKINSMNGVRGVVY</sequence>
<dbReference type="InterPro" id="IPR035914">
    <property type="entry name" value="Sperma_CUB_dom_sf"/>
</dbReference>
<dbReference type="PANTHER" id="PTHR24652">
    <property type="entry name" value="LOW-DENSITY LIPOPROTEIN RECEPTOR CLASS A DOMAIN-CONTAINING PROTEIN 2"/>
    <property type="match status" value="1"/>
</dbReference>
<accession>A0AA89BWQ4</accession>
<comment type="caution">
    <text evidence="5">The sequence shown here is derived from an EMBL/GenBank/DDBJ whole genome shotgun (WGS) entry which is preliminary data.</text>
</comment>
<dbReference type="CDD" id="cd00041">
    <property type="entry name" value="CUB"/>
    <property type="match status" value="1"/>
</dbReference>
<dbReference type="Pfam" id="PF00057">
    <property type="entry name" value="Ldl_recept_a"/>
    <property type="match status" value="1"/>
</dbReference>
<dbReference type="InterPro" id="IPR036055">
    <property type="entry name" value="LDL_receptor-like_sf"/>
</dbReference>
<evidence type="ECO:0000256" key="1">
    <source>
        <dbReference type="ARBA" id="ARBA00023157"/>
    </source>
</evidence>
<dbReference type="SUPFAM" id="SSF49854">
    <property type="entry name" value="Spermadhesin, CUB domain"/>
    <property type="match status" value="1"/>
</dbReference>
<dbReference type="PANTHER" id="PTHR24652:SF69">
    <property type="entry name" value="CUB DOMAIN-CONTAINING PROTEIN"/>
    <property type="match status" value="1"/>
</dbReference>
<dbReference type="Proteomes" id="UP001186944">
    <property type="component" value="Unassembled WGS sequence"/>
</dbReference>
<dbReference type="EMBL" id="VSWD01000012">
    <property type="protein sequence ID" value="KAK3085410.1"/>
    <property type="molecule type" value="Genomic_DNA"/>
</dbReference>
<dbReference type="Gene3D" id="2.60.120.290">
    <property type="entry name" value="Spermadhesin, CUB domain"/>
    <property type="match status" value="1"/>
</dbReference>
<dbReference type="SMART" id="SM00042">
    <property type="entry name" value="CUB"/>
    <property type="match status" value="1"/>
</dbReference>
<keyword evidence="1 2" id="KW-1015">Disulfide bond</keyword>
<evidence type="ECO:0000256" key="3">
    <source>
        <dbReference type="SAM" id="Phobius"/>
    </source>
</evidence>
<dbReference type="PROSITE" id="PS01180">
    <property type="entry name" value="CUB"/>
    <property type="match status" value="1"/>
</dbReference>
<evidence type="ECO:0000313" key="5">
    <source>
        <dbReference type="EMBL" id="KAK3085410.1"/>
    </source>
</evidence>
<dbReference type="AlphaFoldDB" id="A0AA89BWQ4"/>
<evidence type="ECO:0000259" key="4">
    <source>
        <dbReference type="PROSITE" id="PS01180"/>
    </source>
</evidence>